<gene>
    <name evidence="1" type="ORF">DUC28_09670</name>
</gene>
<dbReference type="EMBL" id="RTSL01000008">
    <property type="protein sequence ID" value="MJX10515.1"/>
    <property type="molecule type" value="Genomic_DNA"/>
</dbReference>
<reference evidence="1 2" key="1">
    <citation type="submission" date="2018-07" db="EMBL/GenBank/DDBJ databases">
        <authorList>
            <person name="Ashton P.M."/>
            <person name="Dallman T."/>
            <person name="Nair S."/>
            <person name="De Pinna E."/>
            <person name="Peters T."/>
            <person name="Grant K."/>
        </authorList>
    </citation>
    <scope>NUCLEOTIDE SEQUENCE [LARGE SCALE GENOMIC DNA]</scope>
    <source>
        <strain evidence="1 2">296815</strain>
    </source>
</reference>
<proteinExistence type="predicted"/>
<accession>A0A657F9X9</accession>
<dbReference type="Proteomes" id="UP000839525">
    <property type="component" value="Unassembled WGS sequence"/>
</dbReference>
<protein>
    <submittedName>
        <fullName evidence="1">Uncharacterized protein</fullName>
    </submittedName>
</protein>
<evidence type="ECO:0000313" key="1">
    <source>
        <dbReference type="EMBL" id="MJX10515.1"/>
    </source>
</evidence>
<comment type="caution">
    <text evidence="1">The sequence shown here is derived from an EMBL/GenBank/DDBJ whole genome shotgun (WGS) entry which is preliminary data.</text>
</comment>
<name>A0A657F9X9_SALET</name>
<sequence length="60" mass="6893">MQVRLRDFYAVELALQHGANHNFYTLSFTLAKQARLACFEKSLGSIARFLTPVYWANVTL</sequence>
<organism evidence="1 2">
    <name type="scientific">Salmonella enterica subsp. enterica serovar Tudu</name>
    <dbReference type="NCBI Taxonomy" id="2021402"/>
    <lineage>
        <taxon>Bacteria</taxon>
        <taxon>Pseudomonadati</taxon>
        <taxon>Pseudomonadota</taxon>
        <taxon>Gammaproteobacteria</taxon>
        <taxon>Enterobacterales</taxon>
        <taxon>Enterobacteriaceae</taxon>
        <taxon>Salmonella</taxon>
    </lineage>
</organism>
<evidence type="ECO:0000313" key="2">
    <source>
        <dbReference type="Proteomes" id="UP000839525"/>
    </source>
</evidence>
<dbReference type="AlphaFoldDB" id="A0A657F9X9"/>